<organism evidence="1 2">
    <name type="scientific">Rhizobium mesoamericanum STM3625</name>
    <dbReference type="NCBI Taxonomy" id="1211777"/>
    <lineage>
        <taxon>Bacteria</taxon>
        <taxon>Pseudomonadati</taxon>
        <taxon>Pseudomonadota</taxon>
        <taxon>Alphaproteobacteria</taxon>
        <taxon>Hyphomicrobiales</taxon>
        <taxon>Rhizobiaceae</taxon>
        <taxon>Rhizobium/Agrobacterium group</taxon>
        <taxon>Rhizobium</taxon>
    </lineage>
</organism>
<comment type="caution">
    <text evidence="1">The sequence shown here is derived from an EMBL/GenBank/DDBJ whole genome shotgun (WGS) entry which is preliminary data.</text>
</comment>
<reference evidence="1 2" key="1">
    <citation type="journal article" date="2013" name="Genome Announc.">
        <title>Draft Genome Sequence of Rhizobium mesoamericanum STM3625, a Nitrogen-Fixing Symbiont of Mimosa pudica Isolated in French Guiana (South America).</title>
        <authorList>
            <person name="Moulin L."/>
            <person name="Mornico D."/>
            <person name="Melkonian R."/>
            <person name="Klonowska A."/>
        </authorList>
    </citation>
    <scope>NUCLEOTIDE SEQUENCE [LARGE SCALE GENOMIC DNA]</scope>
    <source>
        <strain evidence="1 2">STM3625</strain>
    </source>
</reference>
<evidence type="ECO:0000313" key="2">
    <source>
        <dbReference type="Proteomes" id="UP000009319"/>
    </source>
</evidence>
<protein>
    <submittedName>
        <fullName evidence="1">Uncharacterized protein</fullName>
    </submittedName>
</protein>
<dbReference type="Proteomes" id="UP000009319">
    <property type="component" value="Unassembled WGS sequence"/>
</dbReference>
<accession>K0PZW5</accession>
<dbReference type="AlphaFoldDB" id="K0PZW5"/>
<dbReference type="EMBL" id="CANI01000028">
    <property type="protein sequence ID" value="CCM77097.1"/>
    <property type="molecule type" value="Genomic_DNA"/>
</dbReference>
<proteinExistence type="predicted"/>
<sequence>MALVQRFNVEGLFGTTPLYLSHIPGIGMRWSTDAEEAFEYDDRDEAEADAEANGGEVFIFTRLMRRTDVESFTGHNAESRLQHHYQIAAE</sequence>
<gene>
    <name evidence="1" type="ORF">BN77_4143</name>
</gene>
<keyword evidence="2" id="KW-1185">Reference proteome</keyword>
<dbReference type="RefSeq" id="WP_007534998.1">
    <property type="nucleotide sequence ID" value="NZ_HF536772.1"/>
</dbReference>
<dbReference type="HOGENOM" id="CLU_2438705_0_0_5"/>
<dbReference type="STRING" id="1211777.BN77_4143"/>
<name>K0PZW5_9HYPH</name>
<evidence type="ECO:0000313" key="1">
    <source>
        <dbReference type="EMBL" id="CCM77097.1"/>
    </source>
</evidence>